<reference evidence="2 4" key="1">
    <citation type="submission" date="2014-06" db="EMBL/GenBank/DDBJ databases">
        <title>Evolutionary Origins and Diversification of the Mycorrhizal Mutualists.</title>
        <authorList>
            <consortium name="DOE Joint Genome Institute"/>
            <consortium name="Mycorrhizal Genomics Consortium"/>
            <person name="Kohler A."/>
            <person name="Kuo A."/>
            <person name="Nagy L.G."/>
            <person name="Floudas D."/>
            <person name="Copeland A."/>
            <person name="Barry K.W."/>
            <person name="Cichocki N."/>
            <person name="Veneault-Fourrey C."/>
            <person name="LaButti K."/>
            <person name="Lindquist E.A."/>
            <person name="Lipzen A."/>
            <person name="Lundell T."/>
            <person name="Morin E."/>
            <person name="Murat C."/>
            <person name="Riley R."/>
            <person name="Ohm R."/>
            <person name="Sun H."/>
            <person name="Tunlid A."/>
            <person name="Henrissat B."/>
            <person name="Grigoriev I.V."/>
            <person name="Hibbett D.S."/>
            <person name="Martin F."/>
        </authorList>
    </citation>
    <scope>NUCLEOTIDE SEQUENCE [LARGE SCALE GENOMIC DNA]</scope>
    <source>
        <strain evidence="2 4">SS14</strain>
    </source>
</reference>
<keyword evidence="4" id="KW-1185">Reference proteome</keyword>
<evidence type="ECO:0000313" key="4">
    <source>
        <dbReference type="Proteomes" id="UP000054279"/>
    </source>
</evidence>
<dbReference type="AlphaFoldDB" id="A0A0C9UB68"/>
<dbReference type="EMBL" id="KN837954">
    <property type="protein sequence ID" value="KIJ22771.1"/>
    <property type="molecule type" value="Genomic_DNA"/>
</dbReference>
<organism evidence="2 4">
    <name type="scientific">Sphaerobolus stellatus (strain SS14)</name>
    <dbReference type="NCBI Taxonomy" id="990650"/>
    <lineage>
        <taxon>Eukaryota</taxon>
        <taxon>Fungi</taxon>
        <taxon>Dikarya</taxon>
        <taxon>Basidiomycota</taxon>
        <taxon>Agaricomycotina</taxon>
        <taxon>Agaricomycetes</taxon>
        <taxon>Phallomycetidae</taxon>
        <taxon>Geastrales</taxon>
        <taxon>Sphaerobolaceae</taxon>
        <taxon>Sphaerobolus</taxon>
    </lineage>
</organism>
<dbReference type="EMBL" id="KN837816">
    <property type="protein sequence ID" value="KIJ23074.1"/>
    <property type="molecule type" value="Genomic_DNA"/>
</dbReference>
<evidence type="ECO:0000256" key="1">
    <source>
        <dbReference type="SAM" id="MobiDB-lite"/>
    </source>
</evidence>
<gene>
    <name evidence="3" type="ORF">M422DRAFT_276422</name>
    <name evidence="2" type="ORF">M422DRAFT_276751</name>
</gene>
<sequence length="185" mass="20518">MLKYVISSIPRTPPSDPCAEYNVFKGSLAPRALKACKDAALYDIIQYHFPVRIPVVGEGLGEATFTLKEMMQRNDLNSRSHGVKSRIAEPESFVIVEYVVEEDDATEEDLNTKFQTNAKSKAALSQDGSHPLPPDPPDPRLRIGLDCRKAKSATTRIEREYPFSHANVFTATKPIGPRTVDPAAY</sequence>
<evidence type="ECO:0000313" key="3">
    <source>
        <dbReference type="EMBL" id="KIJ23074.1"/>
    </source>
</evidence>
<evidence type="ECO:0000313" key="2">
    <source>
        <dbReference type="EMBL" id="KIJ22771.1"/>
    </source>
</evidence>
<accession>A0A0C9UB68</accession>
<dbReference type="HOGENOM" id="CLU_1462232_0_0_1"/>
<feature type="region of interest" description="Disordered" evidence="1">
    <location>
        <begin position="119"/>
        <end position="141"/>
    </location>
</feature>
<dbReference type="Proteomes" id="UP000054279">
    <property type="component" value="Unassembled WGS sequence"/>
</dbReference>
<proteinExistence type="predicted"/>
<protein>
    <submittedName>
        <fullName evidence="2">Uncharacterized protein</fullName>
    </submittedName>
</protein>
<name>A0A0C9UB68_SPHS4</name>